<keyword evidence="4" id="KW-1185">Reference proteome</keyword>
<evidence type="ECO:0000259" key="2">
    <source>
        <dbReference type="Pfam" id="PF06439"/>
    </source>
</evidence>
<protein>
    <submittedName>
        <fullName evidence="3">DUF1080 domain-containing protein</fullName>
    </submittedName>
</protein>
<feature type="domain" description="3-keto-alpha-glucoside-1,2-lyase/3-keto-2-hydroxy-glucal hydratase" evidence="2">
    <location>
        <begin position="39"/>
        <end position="233"/>
    </location>
</feature>
<dbReference type="AlphaFoldDB" id="A0A9X1ZN03"/>
<dbReference type="Proteomes" id="UP001139333">
    <property type="component" value="Unassembled WGS sequence"/>
</dbReference>
<evidence type="ECO:0000256" key="1">
    <source>
        <dbReference type="SAM" id="SignalP"/>
    </source>
</evidence>
<dbReference type="EMBL" id="JAKIKP010000005">
    <property type="protein sequence ID" value="MCL1142890.1"/>
    <property type="molecule type" value="Genomic_DNA"/>
</dbReference>
<dbReference type="Gene3D" id="2.60.120.560">
    <property type="entry name" value="Exo-inulinase, domain 1"/>
    <property type="match status" value="1"/>
</dbReference>
<dbReference type="InterPro" id="IPR010496">
    <property type="entry name" value="AL/BT2_dom"/>
</dbReference>
<reference evidence="3" key="1">
    <citation type="submission" date="2022-01" db="EMBL/GenBank/DDBJ databases">
        <title>Whole genome-based taxonomy of the Shewanellaceae.</title>
        <authorList>
            <person name="Martin-Rodriguez A.J."/>
        </authorList>
    </citation>
    <scope>NUCLEOTIDE SEQUENCE</scope>
    <source>
        <strain evidence="3">DSM 16422</strain>
    </source>
</reference>
<evidence type="ECO:0000313" key="4">
    <source>
        <dbReference type="Proteomes" id="UP001139333"/>
    </source>
</evidence>
<feature type="signal peptide" evidence="1">
    <location>
        <begin position="1"/>
        <end position="26"/>
    </location>
</feature>
<dbReference type="GO" id="GO:0016787">
    <property type="term" value="F:hydrolase activity"/>
    <property type="evidence" value="ECO:0007669"/>
    <property type="project" value="InterPro"/>
</dbReference>
<comment type="caution">
    <text evidence="3">The sequence shown here is derived from an EMBL/GenBank/DDBJ whole genome shotgun (WGS) entry which is preliminary data.</text>
</comment>
<accession>A0A9X1ZN03</accession>
<evidence type="ECO:0000313" key="3">
    <source>
        <dbReference type="EMBL" id="MCL1142890.1"/>
    </source>
</evidence>
<name>A0A9X1ZN03_9GAMM</name>
<proteinExistence type="predicted"/>
<sequence>MNKNKMLLLRSILLIPLLSISSTSFAQDNLLSETERQAGWSLLFNGKDMSQWRSFKQQDVNPQWQVKNGAMVLTAKGGGDLISKQCYKNFDLMLEWKISLAGNSGIFIMADEAGDYIYSHAPEVQIIDNERHSDTEIDSHLSGSIYDLIASPADSHKPAGQWNQARIKLVNNQLNVWQNNVLTTDILINSPEWKQLVQQSKFKNWKGFSTNEGCQIGLQDHGDEVAFKNIKIKAL</sequence>
<organism evidence="3 4">
    <name type="scientific">Shewanella gaetbuli</name>
    <dbReference type="NCBI Taxonomy" id="220752"/>
    <lineage>
        <taxon>Bacteria</taxon>
        <taxon>Pseudomonadati</taxon>
        <taxon>Pseudomonadota</taxon>
        <taxon>Gammaproteobacteria</taxon>
        <taxon>Alteromonadales</taxon>
        <taxon>Shewanellaceae</taxon>
        <taxon>Shewanella</taxon>
    </lineage>
</organism>
<gene>
    <name evidence="3" type="ORF">L2672_09315</name>
</gene>
<dbReference type="RefSeq" id="WP_248995569.1">
    <property type="nucleotide sequence ID" value="NZ_JAKIKP010000005.1"/>
</dbReference>
<keyword evidence="1" id="KW-0732">Signal</keyword>
<dbReference type="Pfam" id="PF06439">
    <property type="entry name" value="3keto-disac_hyd"/>
    <property type="match status" value="1"/>
</dbReference>
<feature type="chain" id="PRO_5040795068" evidence="1">
    <location>
        <begin position="27"/>
        <end position="235"/>
    </location>
</feature>